<dbReference type="Proteomes" id="UP000823632">
    <property type="component" value="Unassembled WGS sequence"/>
</dbReference>
<evidence type="ECO:0000256" key="1">
    <source>
        <dbReference type="SAM" id="Phobius"/>
    </source>
</evidence>
<dbReference type="Gene3D" id="1.25.40.10">
    <property type="entry name" value="Tetratricopeptide repeat domain"/>
    <property type="match status" value="1"/>
</dbReference>
<dbReference type="InterPro" id="IPR011990">
    <property type="entry name" value="TPR-like_helical_dom_sf"/>
</dbReference>
<dbReference type="EMBL" id="JADIND010000035">
    <property type="protein sequence ID" value="MBO8430064.1"/>
    <property type="molecule type" value="Genomic_DNA"/>
</dbReference>
<reference evidence="2" key="2">
    <citation type="journal article" date="2021" name="PeerJ">
        <title>Extensive microbial diversity within the chicken gut microbiome revealed by metagenomics and culture.</title>
        <authorList>
            <person name="Gilroy R."/>
            <person name="Ravi A."/>
            <person name="Getino M."/>
            <person name="Pursley I."/>
            <person name="Horton D.L."/>
            <person name="Alikhan N.F."/>
            <person name="Baker D."/>
            <person name="Gharbi K."/>
            <person name="Hall N."/>
            <person name="Watson M."/>
            <person name="Adriaenssens E.M."/>
            <person name="Foster-Nyarko E."/>
            <person name="Jarju S."/>
            <person name="Secka A."/>
            <person name="Antonio M."/>
            <person name="Oren A."/>
            <person name="Chaudhuri R.R."/>
            <person name="La Ragione R."/>
            <person name="Hildebrand F."/>
            <person name="Pallen M.J."/>
        </authorList>
    </citation>
    <scope>NUCLEOTIDE SEQUENCE</scope>
    <source>
        <strain evidence="2">10192</strain>
    </source>
</reference>
<feature type="transmembrane region" description="Helical" evidence="1">
    <location>
        <begin position="49"/>
        <end position="68"/>
    </location>
</feature>
<accession>A0A9D9DRN9</accession>
<sequence>MLYDKYGLNFLLFTYIVSIISFVLFLYISVVCIIDLIKKREVVQKQIKSAVILICLVCMILAAPWWFLSFAFNTRNAKNIELFHKLAVKTSILPSVRSYMYNNLGGYYYANFEGKKAIFAYEKSKFLDSLFPLCALYTIKGDHVKGIEVCAAVGMCQAVSVNYILNKDYKKALETINLKFKNPQNLNCMDYATRGFIYKKSGQKTEAAEDFDKAYKMCKNAERIKKIIYEDNYFENLYAEKMIKYNF</sequence>
<comment type="caution">
    <text evidence="2">The sequence shown here is derived from an EMBL/GenBank/DDBJ whole genome shotgun (WGS) entry which is preliminary data.</text>
</comment>
<organism evidence="2 3">
    <name type="scientific">Candidatus Scatousia excrementipullorum</name>
    <dbReference type="NCBI Taxonomy" id="2840936"/>
    <lineage>
        <taxon>Bacteria</taxon>
        <taxon>Candidatus Scatousia</taxon>
    </lineage>
</organism>
<keyword evidence="1" id="KW-0472">Membrane</keyword>
<gene>
    <name evidence="2" type="ORF">IAC76_01620</name>
</gene>
<name>A0A9D9DRN9_9BACT</name>
<keyword evidence="1" id="KW-1133">Transmembrane helix</keyword>
<evidence type="ECO:0000313" key="3">
    <source>
        <dbReference type="Proteomes" id="UP000823632"/>
    </source>
</evidence>
<dbReference type="SUPFAM" id="SSF48452">
    <property type="entry name" value="TPR-like"/>
    <property type="match status" value="1"/>
</dbReference>
<proteinExistence type="predicted"/>
<reference evidence="2" key="1">
    <citation type="submission" date="2020-10" db="EMBL/GenBank/DDBJ databases">
        <authorList>
            <person name="Gilroy R."/>
        </authorList>
    </citation>
    <scope>NUCLEOTIDE SEQUENCE</scope>
    <source>
        <strain evidence="2">10192</strain>
    </source>
</reference>
<evidence type="ECO:0000313" key="2">
    <source>
        <dbReference type="EMBL" id="MBO8430064.1"/>
    </source>
</evidence>
<feature type="transmembrane region" description="Helical" evidence="1">
    <location>
        <begin position="12"/>
        <end position="37"/>
    </location>
</feature>
<keyword evidence="1" id="KW-0812">Transmembrane</keyword>
<dbReference type="AlphaFoldDB" id="A0A9D9DRN9"/>
<protein>
    <submittedName>
        <fullName evidence="2">Uncharacterized protein</fullName>
    </submittedName>
</protein>